<name>A0ABN0QCX2_ENTCL</name>
<evidence type="ECO:0008006" key="4">
    <source>
        <dbReference type="Google" id="ProtNLM"/>
    </source>
</evidence>
<evidence type="ECO:0000313" key="3">
    <source>
        <dbReference type="Proteomes" id="UP000017834"/>
    </source>
</evidence>
<organism evidence="2 3">
    <name type="scientific">Enterobacter cloacae S611</name>
    <dbReference type="NCBI Taxonomy" id="1399146"/>
    <lineage>
        <taxon>Bacteria</taxon>
        <taxon>Pseudomonadati</taxon>
        <taxon>Pseudomonadota</taxon>
        <taxon>Gammaproteobacteria</taxon>
        <taxon>Enterobacterales</taxon>
        <taxon>Enterobacteriaceae</taxon>
        <taxon>Enterobacter</taxon>
        <taxon>Enterobacter cloacae complex</taxon>
    </lineage>
</organism>
<sequence>MRLLSRFFRLFLLFSLFARRFLRLQTLFLYLLQTLLLGGLLFTHLLRLLLRLFFTLLFRAFGARLLVLLAVVVFHYRAGIDHYGVDRRAATAARRRFNMLIERTPDQQRHQNYVQHG</sequence>
<evidence type="ECO:0000256" key="1">
    <source>
        <dbReference type="SAM" id="Phobius"/>
    </source>
</evidence>
<reference evidence="2 3" key="1">
    <citation type="journal article" date="2014" name="Genome Announc.">
        <title>Draft Genome Sequence of Enterobacter cloacae Strain S611.</title>
        <authorList>
            <person name="Wang D."/>
            <person name="Han C.S."/>
            <person name="Dichosa A.E."/>
            <person name="Gleasner C.D."/>
            <person name="Johnson S.L."/>
            <person name="Daligault H.E."/>
            <person name="Davenport K.W."/>
            <person name="Li P.E."/>
            <person name="Pierson E.A."/>
            <person name="Pierson L.S.III."/>
        </authorList>
    </citation>
    <scope>NUCLEOTIDE SEQUENCE [LARGE SCALE GENOMIC DNA]</scope>
    <source>
        <strain evidence="2 3">S611</strain>
    </source>
</reference>
<dbReference type="EMBL" id="AXOM01000006">
    <property type="protein sequence ID" value="ESS60297.1"/>
    <property type="molecule type" value="Genomic_DNA"/>
</dbReference>
<keyword evidence="1" id="KW-1133">Transmembrane helix</keyword>
<proteinExistence type="predicted"/>
<dbReference type="Proteomes" id="UP000017834">
    <property type="component" value="Unassembled WGS sequence"/>
</dbReference>
<keyword evidence="3" id="KW-1185">Reference proteome</keyword>
<feature type="transmembrane region" description="Helical" evidence="1">
    <location>
        <begin position="56"/>
        <end position="76"/>
    </location>
</feature>
<keyword evidence="1" id="KW-0472">Membrane</keyword>
<keyword evidence="1" id="KW-0812">Transmembrane</keyword>
<accession>A0ABN0QCX2</accession>
<evidence type="ECO:0000313" key="2">
    <source>
        <dbReference type="EMBL" id="ESS60297.1"/>
    </source>
</evidence>
<feature type="transmembrane region" description="Helical" evidence="1">
    <location>
        <begin position="28"/>
        <end position="49"/>
    </location>
</feature>
<protein>
    <recommendedName>
        <fullName evidence="4">Secreted peptide</fullName>
    </recommendedName>
</protein>
<gene>
    <name evidence="2" type="ORF">EDP2_3809</name>
</gene>
<comment type="caution">
    <text evidence="2">The sequence shown here is derived from an EMBL/GenBank/DDBJ whole genome shotgun (WGS) entry which is preliminary data.</text>
</comment>